<organism evidence="5">
    <name type="scientific">bioreactor metagenome</name>
    <dbReference type="NCBI Taxonomy" id="1076179"/>
    <lineage>
        <taxon>unclassified sequences</taxon>
        <taxon>metagenomes</taxon>
        <taxon>ecological metagenomes</taxon>
    </lineage>
</organism>
<dbReference type="InterPro" id="IPR006664">
    <property type="entry name" value="OMP_bac"/>
</dbReference>
<sequence>MKLTYRDIPATPSNRKDTLGMKENRRVELICSEWEVYKPIFDKEVAKLPQPDEMTFKMTNGIEDAIVASRKIVIKRGDDDWATITDIGTTNPTYVWDWTNDETGKYPTDNVAYTAQLFVTTKSGAVCSSDPVEIPTLQVSTQERIIATGEGKTKEDYSLILFPFNSAEAGPVNERVMRDYVYGRVFQTSDIVVTGHTDIVGLFDHNVKLSERRATTVKNGIQKQSGGKFKSMQVKGVGPEQPLYTNDMPEGRFYNRTVHVQIESTISSATGE</sequence>
<keyword evidence="3" id="KW-0998">Cell outer membrane</keyword>
<dbReference type="GO" id="GO:0009279">
    <property type="term" value="C:cell outer membrane"/>
    <property type="evidence" value="ECO:0007669"/>
    <property type="project" value="UniProtKB-SubCell"/>
</dbReference>
<gene>
    <name evidence="5" type="ORF">SDC9_102040</name>
</gene>
<name>A0A645AQB0_9ZZZZ</name>
<dbReference type="InterPro" id="IPR006665">
    <property type="entry name" value="OmpA-like"/>
</dbReference>
<dbReference type="InterPro" id="IPR050330">
    <property type="entry name" value="Bact_OuterMem_StrucFunc"/>
</dbReference>
<dbReference type="PRINTS" id="PR01021">
    <property type="entry name" value="OMPADOMAIN"/>
</dbReference>
<evidence type="ECO:0000313" key="5">
    <source>
        <dbReference type="EMBL" id="MPM55247.1"/>
    </source>
</evidence>
<dbReference type="PROSITE" id="PS51123">
    <property type="entry name" value="OMPA_2"/>
    <property type="match status" value="1"/>
</dbReference>
<evidence type="ECO:0000256" key="3">
    <source>
        <dbReference type="ARBA" id="ARBA00023237"/>
    </source>
</evidence>
<dbReference type="PANTHER" id="PTHR30329">
    <property type="entry name" value="STATOR ELEMENT OF FLAGELLAR MOTOR COMPLEX"/>
    <property type="match status" value="1"/>
</dbReference>
<dbReference type="AlphaFoldDB" id="A0A645AQB0"/>
<dbReference type="EMBL" id="VSSQ01015184">
    <property type="protein sequence ID" value="MPM55247.1"/>
    <property type="molecule type" value="Genomic_DNA"/>
</dbReference>
<evidence type="ECO:0000259" key="4">
    <source>
        <dbReference type="PROSITE" id="PS51123"/>
    </source>
</evidence>
<dbReference type="SUPFAM" id="SSF103088">
    <property type="entry name" value="OmpA-like"/>
    <property type="match status" value="1"/>
</dbReference>
<dbReference type="InterPro" id="IPR036737">
    <property type="entry name" value="OmpA-like_sf"/>
</dbReference>
<comment type="subcellular location">
    <subcellularLocation>
        <location evidence="1">Cell outer membrane</location>
    </subcellularLocation>
</comment>
<comment type="caution">
    <text evidence="5">The sequence shown here is derived from an EMBL/GenBank/DDBJ whole genome shotgun (WGS) entry which is preliminary data.</text>
</comment>
<dbReference type="Pfam" id="PF00691">
    <property type="entry name" value="OmpA"/>
    <property type="match status" value="1"/>
</dbReference>
<feature type="domain" description="OmpA-like" evidence="4">
    <location>
        <begin position="149"/>
        <end position="266"/>
    </location>
</feature>
<dbReference type="PANTHER" id="PTHR30329:SF21">
    <property type="entry name" value="LIPOPROTEIN YIAD-RELATED"/>
    <property type="match status" value="1"/>
</dbReference>
<protein>
    <recommendedName>
        <fullName evidence="4">OmpA-like domain-containing protein</fullName>
    </recommendedName>
</protein>
<evidence type="ECO:0000256" key="2">
    <source>
        <dbReference type="ARBA" id="ARBA00023136"/>
    </source>
</evidence>
<dbReference type="CDD" id="cd07185">
    <property type="entry name" value="OmpA_C-like"/>
    <property type="match status" value="1"/>
</dbReference>
<reference evidence="5" key="1">
    <citation type="submission" date="2019-08" db="EMBL/GenBank/DDBJ databases">
        <authorList>
            <person name="Kucharzyk K."/>
            <person name="Murdoch R.W."/>
            <person name="Higgins S."/>
            <person name="Loffler F."/>
        </authorList>
    </citation>
    <scope>NUCLEOTIDE SEQUENCE</scope>
</reference>
<dbReference type="Gene3D" id="3.30.1330.60">
    <property type="entry name" value="OmpA-like domain"/>
    <property type="match status" value="1"/>
</dbReference>
<keyword evidence="2" id="KW-0472">Membrane</keyword>
<evidence type="ECO:0000256" key="1">
    <source>
        <dbReference type="ARBA" id="ARBA00004442"/>
    </source>
</evidence>
<proteinExistence type="predicted"/>
<accession>A0A645AQB0</accession>